<evidence type="ECO:0000313" key="1">
    <source>
        <dbReference type="EMBL" id="ABK00166.1"/>
    </source>
</evidence>
<dbReference type="KEGG" id="vg:5247106"/>
<dbReference type="OrthoDB" id="15283at10239"/>
<name>A5H1M2_9CAUD</name>
<dbReference type="GeneID" id="5247106"/>
<protein>
    <submittedName>
        <fullName evidence="1">p19</fullName>
    </submittedName>
</protein>
<evidence type="ECO:0000313" key="2">
    <source>
        <dbReference type="Proteomes" id="UP000001433"/>
    </source>
</evidence>
<accession>A5H1M2</accession>
<proteinExistence type="predicted"/>
<organism evidence="1 2">
    <name type="scientific">Xanthomonas phage Xop411</name>
    <dbReference type="NCBI Taxonomy" id="2913975"/>
    <lineage>
        <taxon>Viruses</taxon>
        <taxon>Duplodnaviria</taxon>
        <taxon>Heunggongvirae</taxon>
        <taxon>Uroviricota</taxon>
        <taxon>Caudoviricetes</taxon>
        <taxon>Xipdecavirus</taxon>
        <taxon>Xipdecavirus Xop411</taxon>
    </lineage>
</organism>
<reference evidence="1 2" key="1">
    <citation type="journal article" date="2007" name="BMC Genomics">
        <title>Comparison of genomes of three Xanthomonas oryzae bacteriophages.</title>
        <authorList>
            <person name="Lee C.N."/>
            <person name="Hu R.M."/>
            <person name="Chow T.Y."/>
            <person name="Lin J.W."/>
            <person name="Chen H.Y."/>
            <person name="Tseng Y.H."/>
            <person name="Weng S.F."/>
        </authorList>
    </citation>
    <scope>NUCLEOTIDE SEQUENCE</scope>
</reference>
<dbReference type="Proteomes" id="UP000001433">
    <property type="component" value="Segment"/>
</dbReference>
<dbReference type="EMBL" id="DQ777876">
    <property type="protein sequence ID" value="ABK00166.1"/>
    <property type="molecule type" value="Genomic_DNA"/>
</dbReference>
<dbReference type="RefSeq" id="YP_001285688.1">
    <property type="nucleotide sequence ID" value="NC_009543.1"/>
</dbReference>
<sequence>MSTLPSYCQLIVEGYSEEYDPAIERSEMERGLAKQRIKNTYGLMRFTVRALIQGQANIDAFDSWYLDDIRRIGFFTMVQPRTRQTINARFVEGKIGAITVLKPGLVIRDLNIEYLRTS</sequence>
<keyword evidence="2" id="KW-1185">Reference proteome</keyword>